<feature type="compositionally biased region" description="Basic and acidic residues" evidence="1">
    <location>
        <begin position="533"/>
        <end position="544"/>
    </location>
</feature>
<name>A0A017TEJ2_9BACT</name>
<gene>
    <name evidence="2" type="ORF">CAP_8150</name>
</gene>
<feature type="compositionally biased region" description="Basic and acidic residues" evidence="1">
    <location>
        <begin position="409"/>
        <end position="439"/>
    </location>
</feature>
<feature type="region of interest" description="Disordered" evidence="1">
    <location>
        <begin position="387"/>
        <end position="461"/>
    </location>
</feature>
<evidence type="ECO:0000313" key="2">
    <source>
        <dbReference type="EMBL" id="EYF07649.1"/>
    </source>
</evidence>
<feature type="compositionally biased region" description="Basic and acidic residues" evidence="1">
    <location>
        <begin position="112"/>
        <end position="122"/>
    </location>
</feature>
<protein>
    <submittedName>
        <fullName evidence="2">Uncharacterized protein</fullName>
    </submittedName>
</protein>
<feature type="region of interest" description="Disordered" evidence="1">
    <location>
        <begin position="244"/>
        <end position="282"/>
    </location>
</feature>
<proteinExistence type="predicted"/>
<feature type="region of interest" description="Disordered" evidence="1">
    <location>
        <begin position="156"/>
        <end position="184"/>
    </location>
</feature>
<reference evidence="2 3" key="1">
    <citation type="submission" date="2013-05" db="EMBL/GenBank/DDBJ databases">
        <title>Genome assembly of Chondromyces apiculatus DSM 436.</title>
        <authorList>
            <person name="Sharma G."/>
            <person name="Khatri I."/>
            <person name="Kaur C."/>
            <person name="Mayilraj S."/>
            <person name="Subramanian S."/>
        </authorList>
    </citation>
    <scope>NUCLEOTIDE SEQUENCE [LARGE SCALE GENOMIC DNA]</scope>
    <source>
        <strain evidence="2 3">DSM 436</strain>
    </source>
</reference>
<feature type="compositionally biased region" description="Basic and acidic residues" evidence="1">
    <location>
        <begin position="39"/>
        <end position="49"/>
    </location>
</feature>
<dbReference type="AlphaFoldDB" id="A0A017TEJ2"/>
<dbReference type="STRING" id="1192034.CAP_8150"/>
<feature type="region of interest" description="Disordered" evidence="1">
    <location>
        <begin position="102"/>
        <end position="125"/>
    </location>
</feature>
<dbReference type="Proteomes" id="UP000019678">
    <property type="component" value="Unassembled WGS sequence"/>
</dbReference>
<dbReference type="EMBL" id="ASRX01000008">
    <property type="protein sequence ID" value="EYF07649.1"/>
    <property type="molecule type" value="Genomic_DNA"/>
</dbReference>
<feature type="region of interest" description="Disordered" evidence="1">
    <location>
        <begin position="19"/>
        <end position="67"/>
    </location>
</feature>
<keyword evidence="3" id="KW-1185">Reference proteome</keyword>
<feature type="compositionally biased region" description="Basic and acidic residues" evidence="1">
    <location>
        <begin position="156"/>
        <end position="170"/>
    </location>
</feature>
<accession>A0A017TEJ2</accession>
<organism evidence="2 3">
    <name type="scientific">Chondromyces apiculatus DSM 436</name>
    <dbReference type="NCBI Taxonomy" id="1192034"/>
    <lineage>
        <taxon>Bacteria</taxon>
        <taxon>Pseudomonadati</taxon>
        <taxon>Myxococcota</taxon>
        <taxon>Polyangia</taxon>
        <taxon>Polyangiales</taxon>
        <taxon>Polyangiaceae</taxon>
        <taxon>Chondromyces</taxon>
    </lineage>
</organism>
<sequence>MRGNDRRRVGCRATQRVPVAGRDSRRNRSVIRGAGARRCRSDVEGDRRGLGRGRAHHAPEHTRARDKPVRLTLDEPAVDHVERLAVRIEAGVDGALQPSVVAPRRGSRSRPVHGEGRDDTRVQRHAHHLSAGVQCGLSRLRDEGLAHVTEGGAAREVEATRGGPRTEARGRGGRKARVRGQESRRPFEQPLLRRLRQLRRLRRLPHRLPRGEVGEAVPAPGFDEPQDVGRILHRAAPARLHARVGGDESSIGGEGQPERVAQAPGHQLRRATGGADTQDRAGAGHLTSDVLAGVHPLPEGNQAARGRLLARGPAERVRRAVIVAHQAQVLARDVVEGREAAHPPSVDVVLAHHTRVGGRSDAEVEEAVRADHGSARGVIAHRRQVAHDGDHLPGQGDPEDLPGPVPRTARRDEERALVPGDPRPRRPREIRASRADGPHASRASRHGAKRSSLPHLQQPGRPRIFRGVTRLQHVHASHVVEHHGHGRGQASRDDLQVVARWNGDVVRADLAEDRAFSRILRRGTSQEAGEAGAIRERDGGHDGPRTCGAYPVLIHVASPRVHPPRRCGVQGARSGPGDDDEQAQTRPASAVAPSAVAVRRWRPSRPRG</sequence>
<comment type="caution">
    <text evidence="2">The sequence shown here is derived from an EMBL/GenBank/DDBJ whole genome shotgun (WGS) entry which is preliminary data.</text>
</comment>
<feature type="region of interest" description="Disordered" evidence="1">
    <location>
        <begin position="525"/>
        <end position="546"/>
    </location>
</feature>
<evidence type="ECO:0000313" key="3">
    <source>
        <dbReference type="Proteomes" id="UP000019678"/>
    </source>
</evidence>
<evidence type="ECO:0000256" key="1">
    <source>
        <dbReference type="SAM" id="MobiDB-lite"/>
    </source>
</evidence>
<feature type="compositionally biased region" description="Basic residues" evidence="1">
    <location>
        <begin position="599"/>
        <end position="608"/>
    </location>
</feature>
<feature type="region of interest" description="Disordered" evidence="1">
    <location>
        <begin position="561"/>
        <end position="608"/>
    </location>
</feature>
<feature type="compositionally biased region" description="Low complexity" evidence="1">
    <location>
        <begin position="586"/>
        <end position="598"/>
    </location>
</feature>
<feature type="compositionally biased region" description="Basic and acidic residues" evidence="1">
    <location>
        <begin position="57"/>
        <end position="67"/>
    </location>
</feature>